<feature type="domain" description="Glycosyltransferase 2-like" evidence="1">
    <location>
        <begin position="7"/>
        <end position="100"/>
    </location>
</feature>
<dbReference type="AlphaFoldDB" id="A0A964BPW0"/>
<organism evidence="2 3">
    <name type="scientific">Waterburya agarophytonicola KI4</name>
    <dbReference type="NCBI Taxonomy" id="2874699"/>
    <lineage>
        <taxon>Bacteria</taxon>
        <taxon>Bacillati</taxon>
        <taxon>Cyanobacteriota</taxon>
        <taxon>Cyanophyceae</taxon>
        <taxon>Pleurocapsales</taxon>
        <taxon>Hyellaceae</taxon>
        <taxon>Waterburya</taxon>
        <taxon>Waterburya agarophytonicola</taxon>
    </lineage>
</organism>
<evidence type="ECO:0000313" key="3">
    <source>
        <dbReference type="Proteomes" id="UP000729733"/>
    </source>
</evidence>
<dbReference type="Proteomes" id="UP000729733">
    <property type="component" value="Unassembled WGS sequence"/>
</dbReference>
<gene>
    <name evidence="2" type="ORF">I4641_03095</name>
</gene>
<dbReference type="EMBL" id="JADWDC010000005">
    <property type="protein sequence ID" value="MCC0175966.1"/>
    <property type="molecule type" value="Genomic_DNA"/>
</dbReference>
<dbReference type="Pfam" id="PF00535">
    <property type="entry name" value="Glycos_transf_2"/>
    <property type="match status" value="1"/>
</dbReference>
<accession>A0A964BPW0</accession>
<comment type="caution">
    <text evidence="2">The sequence shown here is derived from an EMBL/GenBank/DDBJ whole genome shotgun (WGS) entry which is preliminary data.</text>
</comment>
<evidence type="ECO:0000259" key="1">
    <source>
        <dbReference type="Pfam" id="PF00535"/>
    </source>
</evidence>
<dbReference type="PANTHER" id="PTHR43179">
    <property type="entry name" value="RHAMNOSYLTRANSFERASE WBBL"/>
    <property type="match status" value="1"/>
</dbReference>
<dbReference type="SUPFAM" id="SSF53448">
    <property type="entry name" value="Nucleotide-diphospho-sugar transferases"/>
    <property type="match status" value="1"/>
</dbReference>
<reference evidence="2" key="1">
    <citation type="journal article" date="2021" name="Antonie Van Leeuwenhoek">
        <title>Draft genome and description of Waterburya agarophytonicola gen. nov. sp. nov. (Pleurocapsales, Cyanobacteria): a seaweed symbiont.</title>
        <authorList>
            <person name="Bonthond G."/>
            <person name="Shalygin S."/>
            <person name="Bayer T."/>
            <person name="Weinberger F."/>
        </authorList>
    </citation>
    <scope>NUCLEOTIDE SEQUENCE</scope>
    <source>
        <strain evidence="2">KI4</strain>
    </source>
</reference>
<protein>
    <submittedName>
        <fullName evidence="2">Glycosyltransferase family 2 protein</fullName>
    </submittedName>
</protein>
<name>A0A964BPW0_9CYAN</name>
<dbReference type="InterPro" id="IPR001173">
    <property type="entry name" value="Glyco_trans_2-like"/>
</dbReference>
<keyword evidence="3" id="KW-1185">Reference proteome</keyword>
<proteinExistence type="predicted"/>
<dbReference type="PANTHER" id="PTHR43179:SF7">
    <property type="entry name" value="RHAMNOSYLTRANSFERASE WBBL"/>
    <property type="match status" value="1"/>
</dbReference>
<dbReference type="RefSeq" id="WP_229639000.1">
    <property type="nucleotide sequence ID" value="NZ_JADWDC010000005.1"/>
</dbReference>
<evidence type="ECO:0000313" key="2">
    <source>
        <dbReference type="EMBL" id="MCC0175966.1"/>
    </source>
</evidence>
<dbReference type="InterPro" id="IPR029044">
    <property type="entry name" value="Nucleotide-diphossugar_trans"/>
</dbReference>
<dbReference type="Gene3D" id="3.90.550.10">
    <property type="entry name" value="Spore Coat Polysaccharide Biosynthesis Protein SpsA, Chain A"/>
    <property type="match status" value="1"/>
</dbReference>
<sequence length="284" mass="32904">MRNFYFLVVNYNASELITRLLQSITLRKSDRIIIVNNSPEDKSILDLQSYFVNILEAEENLGFGKACNLGLNWIAQQNNEAIVWLINPDAYFEIHTISPVDKAIIFFQKYREISILGTTVYNSEGELTSAGGTFAPNTAALTIIDRLPEDLAEDYYQTDWVSGCSLLINLANFAEVPQFCDRFFLYYEDLDFCLRYSQQGHEIAVTHLLKVIHDTSTITNRNIVEKYRHITQSYLIYLEKYGSKKIFFITNIRMALNTARLLILKPKQGLGKIFGMYQYWLNFF</sequence>